<organism evidence="2 3">
    <name type="scientific">Ciona savignyi</name>
    <name type="common">Pacific transparent sea squirt</name>
    <dbReference type="NCBI Taxonomy" id="51511"/>
    <lineage>
        <taxon>Eukaryota</taxon>
        <taxon>Metazoa</taxon>
        <taxon>Chordata</taxon>
        <taxon>Tunicata</taxon>
        <taxon>Ascidiacea</taxon>
        <taxon>Phlebobranchia</taxon>
        <taxon>Cionidae</taxon>
        <taxon>Ciona</taxon>
    </lineage>
</organism>
<reference evidence="2" key="2">
    <citation type="submission" date="2025-08" db="UniProtKB">
        <authorList>
            <consortium name="Ensembl"/>
        </authorList>
    </citation>
    <scope>IDENTIFICATION</scope>
</reference>
<sequence>MNSGTADYNEVLSTGIMLNYEGYYKSFYYVNLAVILAISLCVVVTLLFLIFNLCLRMEALRQYWIKDSRWGKEQFIYGFGDDDSSNQGFPMTDIV</sequence>
<dbReference type="Proteomes" id="UP000007875">
    <property type="component" value="Unassembled WGS sequence"/>
</dbReference>
<dbReference type="InParanoid" id="H2ZPZ2"/>
<feature type="transmembrane region" description="Helical" evidence="1">
    <location>
        <begin position="27"/>
        <end position="55"/>
    </location>
</feature>
<dbReference type="GeneTree" id="ENSGT00660000097409"/>
<keyword evidence="1" id="KW-1133">Transmembrane helix</keyword>
<reference evidence="2" key="3">
    <citation type="submission" date="2025-09" db="UniProtKB">
        <authorList>
            <consortium name="Ensembl"/>
        </authorList>
    </citation>
    <scope>IDENTIFICATION</scope>
</reference>
<proteinExistence type="predicted"/>
<evidence type="ECO:0000313" key="2">
    <source>
        <dbReference type="Ensembl" id="ENSCSAVP00000019658.1"/>
    </source>
</evidence>
<accession>H2ZPZ2</accession>
<dbReference type="AlphaFoldDB" id="H2ZPZ2"/>
<protein>
    <submittedName>
        <fullName evidence="2">Uncharacterized protein</fullName>
    </submittedName>
</protein>
<evidence type="ECO:0000256" key="1">
    <source>
        <dbReference type="SAM" id="Phobius"/>
    </source>
</evidence>
<reference evidence="3" key="1">
    <citation type="submission" date="2003-08" db="EMBL/GenBank/DDBJ databases">
        <authorList>
            <person name="Birren B."/>
            <person name="Nusbaum C."/>
            <person name="Abebe A."/>
            <person name="Abouelleil A."/>
            <person name="Adekoya E."/>
            <person name="Ait-zahra M."/>
            <person name="Allen N."/>
            <person name="Allen T."/>
            <person name="An P."/>
            <person name="Anderson M."/>
            <person name="Anderson S."/>
            <person name="Arachchi H."/>
            <person name="Armbruster J."/>
            <person name="Bachantsang P."/>
            <person name="Baldwin J."/>
            <person name="Barry A."/>
            <person name="Bayul T."/>
            <person name="Blitshsteyn B."/>
            <person name="Bloom T."/>
            <person name="Blye J."/>
            <person name="Boguslavskiy L."/>
            <person name="Borowsky M."/>
            <person name="Boukhgalter B."/>
            <person name="Brunache A."/>
            <person name="Butler J."/>
            <person name="Calixte N."/>
            <person name="Calvo S."/>
            <person name="Camarata J."/>
            <person name="Campo K."/>
            <person name="Chang J."/>
            <person name="Cheshatsang Y."/>
            <person name="Citroen M."/>
            <person name="Collymore A."/>
            <person name="Considine T."/>
            <person name="Cook A."/>
            <person name="Cooke P."/>
            <person name="Corum B."/>
            <person name="Cuomo C."/>
            <person name="David R."/>
            <person name="Dawoe T."/>
            <person name="Degray S."/>
            <person name="Dodge S."/>
            <person name="Dooley K."/>
            <person name="Dorje P."/>
            <person name="Dorjee K."/>
            <person name="Dorris L."/>
            <person name="Duffey N."/>
            <person name="Dupes A."/>
            <person name="Elkins T."/>
            <person name="Engels R."/>
            <person name="Erickson J."/>
            <person name="Farina A."/>
            <person name="Faro S."/>
            <person name="Ferreira P."/>
            <person name="Fischer H."/>
            <person name="Fitzgerald M."/>
            <person name="Foley K."/>
            <person name="Gage D."/>
            <person name="Galagan J."/>
            <person name="Gearin G."/>
            <person name="Gnerre S."/>
            <person name="Gnirke A."/>
            <person name="Goyette A."/>
            <person name="Graham J."/>
            <person name="Grandbois E."/>
            <person name="Gyaltsen K."/>
            <person name="Hafez N."/>
            <person name="Hagopian D."/>
            <person name="Hagos B."/>
            <person name="Hall J."/>
            <person name="Hatcher B."/>
            <person name="Heller A."/>
            <person name="Higgins H."/>
            <person name="Honan T."/>
            <person name="Horn A."/>
            <person name="Houde N."/>
            <person name="Hughes L."/>
            <person name="Hulme W."/>
            <person name="Husby E."/>
            <person name="Iliev I."/>
            <person name="Jaffe D."/>
            <person name="Jones C."/>
            <person name="Kamal M."/>
            <person name="Kamat A."/>
            <person name="Kamvysselis M."/>
            <person name="Karlsson E."/>
            <person name="Kells C."/>
            <person name="Kieu A."/>
            <person name="Kisner P."/>
            <person name="Kodira C."/>
            <person name="Kulbokas E."/>
            <person name="Labutti K."/>
            <person name="Lama D."/>
            <person name="Landers T."/>
            <person name="Leger J."/>
            <person name="Levine S."/>
            <person name="Lewis D."/>
            <person name="Lewis T."/>
            <person name="Lindblad-toh K."/>
            <person name="Liu X."/>
            <person name="Lokyitsang T."/>
            <person name="Lokyitsang Y."/>
            <person name="Lucien O."/>
            <person name="Lui A."/>
            <person name="Ma L.J."/>
            <person name="Mabbitt R."/>
            <person name="Macdonald J."/>
            <person name="Maclean C."/>
            <person name="Major J."/>
            <person name="Manning J."/>
            <person name="Marabella R."/>
            <person name="Maru K."/>
            <person name="Matthews C."/>
            <person name="Mauceli E."/>
            <person name="Mccarthy M."/>
            <person name="Mcdonough S."/>
            <person name="Mcghee T."/>
            <person name="Meldrim J."/>
            <person name="Meneus L."/>
            <person name="Mesirov J."/>
            <person name="Mihalev A."/>
            <person name="Mihova T."/>
            <person name="Mikkelsen T."/>
            <person name="Mlenga V."/>
            <person name="Moru K."/>
            <person name="Mozes J."/>
            <person name="Mulrain L."/>
            <person name="Munson G."/>
            <person name="Naylor J."/>
            <person name="Newes C."/>
            <person name="Nguyen C."/>
            <person name="Nguyen N."/>
            <person name="Nguyen T."/>
            <person name="Nicol R."/>
            <person name="Nielsen C."/>
            <person name="Nizzari M."/>
            <person name="Norbu C."/>
            <person name="Norbu N."/>
            <person name="O'donnell P."/>
            <person name="Okoawo O."/>
            <person name="O'leary S."/>
            <person name="Omotosho B."/>
            <person name="O'neill K."/>
            <person name="Osman S."/>
            <person name="Parker S."/>
            <person name="Perrin D."/>
            <person name="Phunkhang P."/>
            <person name="Piqani B."/>
            <person name="Purcell S."/>
            <person name="Rachupka T."/>
            <person name="Ramasamy U."/>
            <person name="Rameau R."/>
            <person name="Ray V."/>
            <person name="Raymond C."/>
            <person name="Retta R."/>
            <person name="Richardson S."/>
            <person name="Rise C."/>
            <person name="Rodriguez J."/>
            <person name="Rogers J."/>
            <person name="Rogov P."/>
            <person name="Rutman M."/>
            <person name="Schupbach R."/>
            <person name="Seaman C."/>
            <person name="Settipalli S."/>
            <person name="Sharpe T."/>
            <person name="Sheridan J."/>
            <person name="Sherpa N."/>
            <person name="Shi J."/>
            <person name="Smirnov S."/>
            <person name="Smith C."/>
            <person name="Sougnez C."/>
            <person name="Spencer B."/>
            <person name="Stalker J."/>
            <person name="Stange-thomann N."/>
            <person name="Stavropoulos S."/>
            <person name="Stetson K."/>
            <person name="Stone C."/>
            <person name="Stone S."/>
            <person name="Stubbs M."/>
            <person name="Talamas J."/>
            <person name="Tchuinga P."/>
            <person name="Tenzing P."/>
            <person name="Tesfaye S."/>
            <person name="Theodore J."/>
            <person name="Thoulutsang Y."/>
            <person name="Topham K."/>
            <person name="Towey S."/>
            <person name="Tsamla T."/>
            <person name="Tsomo N."/>
            <person name="Vallee D."/>
            <person name="Vassiliev H."/>
            <person name="Venkataraman V."/>
            <person name="Vinson J."/>
            <person name="Vo A."/>
            <person name="Wade C."/>
            <person name="Wang S."/>
            <person name="Wangchuk T."/>
            <person name="Wangdi T."/>
            <person name="Whittaker C."/>
            <person name="Wilkinson J."/>
            <person name="Wu Y."/>
            <person name="Wyman D."/>
            <person name="Yadav S."/>
            <person name="Yang S."/>
            <person name="Yang X."/>
            <person name="Yeager S."/>
            <person name="Yee E."/>
            <person name="Young G."/>
            <person name="Zainoun J."/>
            <person name="Zembeck L."/>
            <person name="Zimmer A."/>
            <person name="Zody M."/>
            <person name="Lander E."/>
        </authorList>
    </citation>
    <scope>NUCLEOTIDE SEQUENCE [LARGE SCALE GENOMIC DNA]</scope>
</reference>
<dbReference type="HOGENOM" id="CLU_184623_0_0_1"/>
<dbReference type="Ensembl" id="ENSCSAVT00000019870.1">
    <property type="protein sequence ID" value="ENSCSAVP00000019658.1"/>
    <property type="gene ID" value="ENSCSAVG00000011518.1"/>
</dbReference>
<name>H2ZPZ2_CIOSA</name>
<evidence type="ECO:0000313" key="3">
    <source>
        <dbReference type="Proteomes" id="UP000007875"/>
    </source>
</evidence>
<keyword evidence="1" id="KW-0812">Transmembrane</keyword>
<keyword evidence="3" id="KW-1185">Reference proteome</keyword>
<keyword evidence="1" id="KW-0472">Membrane</keyword>